<dbReference type="RefSeq" id="WP_207064280.1">
    <property type="nucleotide sequence ID" value="NZ_BAABLE010000011.1"/>
</dbReference>
<feature type="transmembrane region" description="Helical" evidence="7">
    <location>
        <begin position="194"/>
        <end position="220"/>
    </location>
</feature>
<evidence type="ECO:0000256" key="1">
    <source>
        <dbReference type="ARBA" id="ARBA00004651"/>
    </source>
</evidence>
<evidence type="ECO:0000256" key="7">
    <source>
        <dbReference type="SAM" id="Phobius"/>
    </source>
</evidence>
<evidence type="ECO:0000256" key="6">
    <source>
        <dbReference type="ARBA" id="ARBA00023136"/>
    </source>
</evidence>
<dbReference type="Proteomes" id="UP000561045">
    <property type="component" value="Unassembled WGS sequence"/>
</dbReference>
<dbReference type="Pfam" id="PF00482">
    <property type="entry name" value="T2SSF"/>
    <property type="match status" value="2"/>
</dbReference>
<keyword evidence="5 7" id="KW-1133">Transmembrane helix</keyword>
<dbReference type="Gene3D" id="1.20.81.30">
    <property type="entry name" value="Type II secretion system (T2SS), domain F"/>
    <property type="match status" value="2"/>
</dbReference>
<dbReference type="GO" id="GO:0005886">
    <property type="term" value="C:plasma membrane"/>
    <property type="evidence" value="ECO:0007669"/>
    <property type="project" value="UniProtKB-SubCell"/>
</dbReference>
<evidence type="ECO:0000256" key="3">
    <source>
        <dbReference type="ARBA" id="ARBA00022475"/>
    </source>
</evidence>
<dbReference type="PRINTS" id="PR00812">
    <property type="entry name" value="BCTERIALGSPF"/>
</dbReference>
<evidence type="ECO:0000259" key="8">
    <source>
        <dbReference type="Pfam" id="PF00482"/>
    </source>
</evidence>
<evidence type="ECO:0000313" key="9">
    <source>
        <dbReference type="EMBL" id="MBB4012251.1"/>
    </source>
</evidence>
<evidence type="ECO:0000256" key="4">
    <source>
        <dbReference type="ARBA" id="ARBA00022692"/>
    </source>
</evidence>
<evidence type="ECO:0000256" key="2">
    <source>
        <dbReference type="ARBA" id="ARBA00005745"/>
    </source>
</evidence>
<organism evidence="9 10">
    <name type="scientific">Niveibacterium umoris</name>
    <dbReference type="NCBI Taxonomy" id="1193620"/>
    <lineage>
        <taxon>Bacteria</taxon>
        <taxon>Pseudomonadati</taxon>
        <taxon>Pseudomonadota</taxon>
        <taxon>Betaproteobacteria</taxon>
        <taxon>Rhodocyclales</taxon>
        <taxon>Rhodocyclaceae</taxon>
        <taxon>Niveibacterium</taxon>
    </lineage>
</organism>
<proteinExistence type="inferred from homology"/>
<keyword evidence="3" id="KW-1003">Cell membrane</keyword>
<dbReference type="GO" id="GO:0015628">
    <property type="term" value="P:protein secretion by the type II secretion system"/>
    <property type="evidence" value="ECO:0007669"/>
    <property type="project" value="TreeGrafter"/>
</dbReference>
<dbReference type="InterPro" id="IPR042094">
    <property type="entry name" value="T2SS_GspF_sf"/>
</dbReference>
<accession>A0A840BFD9</accession>
<dbReference type="AlphaFoldDB" id="A0A840BFD9"/>
<evidence type="ECO:0000256" key="5">
    <source>
        <dbReference type="ARBA" id="ARBA00022989"/>
    </source>
</evidence>
<reference evidence="9 10" key="1">
    <citation type="submission" date="2020-08" db="EMBL/GenBank/DDBJ databases">
        <title>Genomic Encyclopedia of Type Strains, Phase IV (KMG-IV): sequencing the most valuable type-strain genomes for metagenomic binning, comparative biology and taxonomic classification.</title>
        <authorList>
            <person name="Goeker M."/>
        </authorList>
    </citation>
    <scope>NUCLEOTIDE SEQUENCE [LARGE SCALE GENOMIC DNA]</scope>
    <source>
        <strain evidence="9 10">DSM 106739</strain>
    </source>
</reference>
<feature type="transmembrane region" description="Helical" evidence="7">
    <location>
        <begin position="148"/>
        <end position="174"/>
    </location>
</feature>
<keyword evidence="10" id="KW-1185">Reference proteome</keyword>
<feature type="domain" description="Type II secretion system protein GspF" evidence="8">
    <location>
        <begin position="49"/>
        <end position="171"/>
    </location>
</feature>
<dbReference type="PANTHER" id="PTHR30012:SF0">
    <property type="entry name" value="TYPE II SECRETION SYSTEM PROTEIN F-RELATED"/>
    <property type="match status" value="1"/>
</dbReference>
<dbReference type="InterPro" id="IPR003004">
    <property type="entry name" value="GspF/PilC"/>
</dbReference>
<dbReference type="EMBL" id="JACIET010000001">
    <property type="protein sequence ID" value="MBB4012251.1"/>
    <property type="molecule type" value="Genomic_DNA"/>
</dbReference>
<sequence length="382" mass="41000">MTALDDTDAARQLIRRGLTPVQLAISGVNVPSWRRANASASLADRVVILREFASLLSAGVSMAEALPALAGAYADSSLGVVLERASGEIKSGQRTVAALRAAQLELPVWAFALLEAGEAAGELAAALESTAVQLDYERQTRDEFRNALIYPAILVLAGIAAILIVFIAVVPRFASMLKSGRADLPAVSRWVIEAGVYVQGHLTGFASAALAIGVMLAFVLRDSRFRAEMADVLTGTPVIGDWLRESDIGRWASLTASLLGSRVPVLEALTLSADALSLRRLRRYVLDAVQELRRGRALSDVLEEQAWIPPTRLNLIRVGERAGELPRMLSELGRLQTESARGRMKRVLALIEPVAILVIGCVIGFIMVAVMMAITSLNTSKI</sequence>
<gene>
    <name evidence="9" type="ORF">GGR36_001559</name>
</gene>
<keyword evidence="4 7" id="KW-0812">Transmembrane</keyword>
<evidence type="ECO:0000313" key="10">
    <source>
        <dbReference type="Proteomes" id="UP000561045"/>
    </source>
</evidence>
<keyword evidence="6 7" id="KW-0472">Membrane</keyword>
<comment type="similarity">
    <text evidence="2">Belongs to the GSP F family.</text>
</comment>
<comment type="caution">
    <text evidence="9">The sequence shown here is derived from an EMBL/GenBank/DDBJ whole genome shotgun (WGS) entry which is preliminary data.</text>
</comment>
<dbReference type="InterPro" id="IPR018076">
    <property type="entry name" value="T2SS_GspF_dom"/>
</dbReference>
<feature type="domain" description="Type II secretion system protein GspF" evidence="8">
    <location>
        <begin position="252"/>
        <end position="372"/>
    </location>
</feature>
<name>A0A840BFD9_9RHOO</name>
<feature type="transmembrane region" description="Helical" evidence="7">
    <location>
        <begin position="347"/>
        <end position="374"/>
    </location>
</feature>
<comment type="subcellular location">
    <subcellularLocation>
        <location evidence="1">Cell membrane</location>
        <topology evidence="1">Multi-pass membrane protein</topology>
    </subcellularLocation>
</comment>
<protein>
    <submittedName>
        <fullName evidence="9">General secretion pathway protein F</fullName>
    </submittedName>
</protein>
<dbReference type="PANTHER" id="PTHR30012">
    <property type="entry name" value="GENERAL SECRETION PATHWAY PROTEIN"/>
    <property type="match status" value="1"/>
</dbReference>